<evidence type="ECO:0000313" key="3">
    <source>
        <dbReference type="Proteomes" id="UP000039865"/>
    </source>
</evidence>
<protein>
    <submittedName>
        <fullName evidence="2">Uncharacterized protein</fullName>
    </submittedName>
</protein>
<dbReference type="AlphaFoldDB" id="A0A078AV10"/>
<evidence type="ECO:0000313" key="2">
    <source>
        <dbReference type="EMBL" id="CDW85836.1"/>
    </source>
</evidence>
<feature type="region of interest" description="Disordered" evidence="1">
    <location>
        <begin position="1"/>
        <end position="49"/>
    </location>
</feature>
<feature type="region of interest" description="Disordered" evidence="1">
    <location>
        <begin position="523"/>
        <end position="672"/>
    </location>
</feature>
<feature type="compositionally biased region" description="Acidic residues" evidence="1">
    <location>
        <begin position="651"/>
        <end position="672"/>
    </location>
</feature>
<feature type="compositionally biased region" description="Polar residues" evidence="1">
    <location>
        <begin position="594"/>
        <end position="615"/>
    </location>
</feature>
<reference evidence="2 3" key="1">
    <citation type="submission" date="2014-06" db="EMBL/GenBank/DDBJ databases">
        <authorList>
            <person name="Swart Estienne"/>
        </authorList>
    </citation>
    <scope>NUCLEOTIDE SEQUENCE [LARGE SCALE GENOMIC DNA]</scope>
    <source>
        <strain evidence="2 3">130c</strain>
    </source>
</reference>
<organism evidence="2 3">
    <name type="scientific">Stylonychia lemnae</name>
    <name type="common">Ciliate</name>
    <dbReference type="NCBI Taxonomy" id="5949"/>
    <lineage>
        <taxon>Eukaryota</taxon>
        <taxon>Sar</taxon>
        <taxon>Alveolata</taxon>
        <taxon>Ciliophora</taxon>
        <taxon>Intramacronucleata</taxon>
        <taxon>Spirotrichea</taxon>
        <taxon>Stichotrichia</taxon>
        <taxon>Sporadotrichida</taxon>
        <taxon>Oxytrichidae</taxon>
        <taxon>Stylonychinae</taxon>
        <taxon>Stylonychia</taxon>
    </lineage>
</organism>
<name>A0A078AV10_STYLE</name>
<proteinExistence type="predicted"/>
<feature type="compositionally biased region" description="Acidic residues" evidence="1">
    <location>
        <begin position="618"/>
        <end position="643"/>
    </location>
</feature>
<feature type="compositionally biased region" description="Polar residues" evidence="1">
    <location>
        <begin position="545"/>
        <end position="557"/>
    </location>
</feature>
<feature type="compositionally biased region" description="Polar residues" evidence="1">
    <location>
        <begin position="573"/>
        <end position="584"/>
    </location>
</feature>
<dbReference type="InParanoid" id="A0A078AV10"/>
<keyword evidence="3" id="KW-1185">Reference proteome</keyword>
<dbReference type="Proteomes" id="UP000039865">
    <property type="component" value="Unassembled WGS sequence"/>
</dbReference>
<sequence length="672" mass="77566">MTSEENNNKSQNPSQLTSNVDSVYSFYGQNNGKLDASQSENLPDCEQPKKQKTAFDLKLLNDEINASILTSTTFSTKHQNLQKQKKKNENFVHGKSPMKPVEIQTFQQAKGQIKRGSLNKRSIEFQDPLAKKYNLSNQSAETTEMSNLAGMGNMSEPNSNSCFENINKNRINKKMFIMGADSRLQKLNGIYIDPNINLRKNATPKKKSSASGGKDIRYQMRQFEQASKLSADDFFFGGPSIPEEPAEQEEQVEDTITQKEVEQGQRLSLEEQARALMKKRKLNQDGNQEVRKYKQKDRTQQPAYKQVNVFIDSVENYPTFSWNEIMAFRNSKQSKLNIGYVQQLKMHLINGKATLKREGDFQMSQDGNKAMSQGDQKQNVDQINLEFKTLAIQKSHNVCSLIGFIQNREYVKVIVDPIKFKQKLEINQKIRLINCKIFDIYSHLKAEINQPFKSKKDYKKVFRVNKLIVPKEIKTDLEEQNEQITKIIDINQIIKLTQVISFPQRINKVSSVKKKIKKLIDEDQCESDTMDEDKKKSASKEVLQNKLNDNQLSQQEGDSLDEKIDEEVESPSLPLSQNDNQMNSPFKKDKTKNQHLNQKVEQFKQVSQTSLKQTIQNEDQEMLDEEDNEDQLEDLGNNEDSLDQENQQFEEQLDENDIDNENDEVEEMDLDN</sequence>
<gene>
    <name evidence="2" type="primary">Contig5187.g5558</name>
    <name evidence="2" type="ORF">STYLEM_14923</name>
</gene>
<evidence type="ECO:0000256" key="1">
    <source>
        <dbReference type="SAM" id="MobiDB-lite"/>
    </source>
</evidence>
<accession>A0A078AV10</accession>
<feature type="compositionally biased region" description="Polar residues" evidence="1">
    <location>
        <begin position="1"/>
        <end position="41"/>
    </location>
</feature>
<dbReference type="EMBL" id="CCKQ01014089">
    <property type="protein sequence ID" value="CDW85836.1"/>
    <property type="molecule type" value="Genomic_DNA"/>
</dbReference>